<name>A0A8B9D9Y1_ANSCY</name>
<evidence type="ECO:0000256" key="6">
    <source>
        <dbReference type="ARBA" id="ARBA00022824"/>
    </source>
</evidence>
<keyword evidence="4 9" id="KW-0812">Transmembrane</keyword>
<evidence type="ECO:0000256" key="2">
    <source>
        <dbReference type="ARBA" id="ARBA00004477"/>
    </source>
</evidence>
<dbReference type="SMART" id="SM00730">
    <property type="entry name" value="PSN"/>
    <property type="match status" value="1"/>
</dbReference>
<dbReference type="GO" id="GO:0098554">
    <property type="term" value="C:cytoplasmic side of endoplasmic reticulum membrane"/>
    <property type="evidence" value="ECO:0007669"/>
    <property type="project" value="TreeGrafter"/>
</dbReference>
<dbReference type="GO" id="GO:0006465">
    <property type="term" value="P:signal peptide processing"/>
    <property type="evidence" value="ECO:0007669"/>
    <property type="project" value="TreeGrafter"/>
</dbReference>
<keyword evidence="5" id="KW-0378">Hydrolase</keyword>
<dbReference type="Gene3D" id="1.10.472.100">
    <property type="entry name" value="Presenilin"/>
    <property type="match status" value="1"/>
</dbReference>
<dbReference type="PANTHER" id="PTHR12174">
    <property type="entry name" value="SIGNAL PEPTIDE PEPTIDASE"/>
    <property type="match status" value="1"/>
</dbReference>
<keyword evidence="7 9" id="KW-1133">Transmembrane helix</keyword>
<sequence length="405" mass="44211">MPSLVTIPPRVNWVQEEGAALPLLALGESLNPISLLTEGSQMLSLWRGLAEGEGLARSAGCSRVVWLRARLFAREDSPFWGHERRAPWCCPAVNSPCAGREAAGPAPRLTSLFCRRNSELRVRHQGPRMSGPEQRCRGLVPAEEGERAAALLGGRAGTGLGQTGAPFPHRAPAAWLCTCRGTHLSLLCPPQHWIANNLFGLAFSLNGVELLHLNNVSTGCILLGGLFIYDVFWVFGTNVMVTVAKSFEAPIKLVFPQDLLEKGLEADNFAMLGLGDIVIPGIFIALLLRFDISLKKNTHTYFYTSFVAYIFGLGLTIFIMHIFKHAQPALLYLVPACIGFPLLVALAKGEVTEMFSYESSAEILPHTPRLTHFPTVSGSPASLADSMQQKLSCPRRRRQQSPSAM</sequence>
<evidence type="ECO:0000256" key="4">
    <source>
        <dbReference type="ARBA" id="ARBA00022692"/>
    </source>
</evidence>
<dbReference type="InterPro" id="IPR007369">
    <property type="entry name" value="Peptidase_A22B_SPP"/>
</dbReference>
<dbReference type="GO" id="GO:0033619">
    <property type="term" value="P:membrane protein proteolysis"/>
    <property type="evidence" value="ECO:0007669"/>
    <property type="project" value="TreeGrafter"/>
</dbReference>
<reference evidence="10" key="2">
    <citation type="submission" date="2025-09" db="UniProtKB">
        <authorList>
            <consortium name="Ensembl"/>
        </authorList>
    </citation>
    <scope>IDENTIFICATION</scope>
</reference>
<dbReference type="Ensembl" id="ENSACDT00005005179.1">
    <property type="protein sequence ID" value="ENSACDP00005004295.1"/>
    <property type="gene ID" value="ENSACDG00005003146.1"/>
</dbReference>
<reference evidence="10" key="1">
    <citation type="submission" date="2025-08" db="UniProtKB">
        <authorList>
            <consortium name="Ensembl"/>
        </authorList>
    </citation>
    <scope>IDENTIFICATION</scope>
</reference>
<keyword evidence="11" id="KW-1185">Reference proteome</keyword>
<comment type="similarity">
    <text evidence="3">Belongs to the peptidase A22B family.</text>
</comment>
<dbReference type="GO" id="GO:0042500">
    <property type="term" value="F:aspartic endopeptidase activity, intramembrane cleaving"/>
    <property type="evidence" value="ECO:0007669"/>
    <property type="project" value="InterPro"/>
</dbReference>
<evidence type="ECO:0000256" key="5">
    <source>
        <dbReference type="ARBA" id="ARBA00022801"/>
    </source>
</evidence>
<evidence type="ECO:0000313" key="10">
    <source>
        <dbReference type="Ensembl" id="ENSACDP00005004295.1"/>
    </source>
</evidence>
<keyword evidence="6" id="KW-0256">Endoplasmic reticulum</keyword>
<feature type="transmembrane region" description="Helical" evidence="9">
    <location>
        <begin position="329"/>
        <end position="347"/>
    </location>
</feature>
<evidence type="ECO:0000256" key="9">
    <source>
        <dbReference type="SAM" id="Phobius"/>
    </source>
</evidence>
<dbReference type="InterPro" id="IPR042524">
    <property type="entry name" value="Presenilin_C"/>
</dbReference>
<accession>A0A8B9D9Y1</accession>
<evidence type="ECO:0000256" key="3">
    <source>
        <dbReference type="ARBA" id="ARBA00006859"/>
    </source>
</evidence>
<evidence type="ECO:0000256" key="1">
    <source>
        <dbReference type="ARBA" id="ARBA00004366"/>
    </source>
</evidence>
<comment type="subcellular location">
    <subcellularLocation>
        <location evidence="2">Endoplasmic reticulum membrane</location>
        <topology evidence="2">Multi-pass membrane protein</topology>
    </subcellularLocation>
    <subcellularLocation>
        <location evidence="1">Membrane</location>
        <topology evidence="1">Multi-pass membrane protein</topology>
        <orientation evidence="1">Lumenal side</orientation>
    </subcellularLocation>
</comment>
<dbReference type="GO" id="GO:0098553">
    <property type="term" value="C:lumenal side of endoplasmic reticulum membrane"/>
    <property type="evidence" value="ECO:0007669"/>
    <property type="project" value="TreeGrafter"/>
</dbReference>
<evidence type="ECO:0000313" key="11">
    <source>
        <dbReference type="Proteomes" id="UP000694521"/>
    </source>
</evidence>
<organism evidence="10 11">
    <name type="scientific">Anser cygnoides</name>
    <name type="common">Swan goose</name>
    <dbReference type="NCBI Taxonomy" id="8845"/>
    <lineage>
        <taxon>Eukaryota</taxon>
        <taxon>Metazoa</taxon>
        <taxon>Chordata</taxon>
        <taxon>Craniata</taxon>
        <taxon>Vertebrata</taxon>
        <taxon>Euteleostomi</taxon>
        <taxon>Archelosauria</taxon>
        <taxon>Archosauria</taxon>
        <taxon>Dinosauria</taxon>
        <taxon>Saurischia</taxon>
        <taxon>Theropoda</taxon>
        <taxon>Coelurosauria</taxon>
        <taxon>Aves</taxon>
        <taxon>Neognathae</taxon>
        <taxon>Galloanserae</taxon>
        <taxon>Anseriformes</taxon>
        <taxon>Anatidae</taxon>
        <taxon>Anserinae</taxon>
        <taxon>Anser</taxon>
    </lineage>
</organism>
<dbReference type="Pfam" id="PF04258">
    <property type="entry name" value="Peptidase_A22B"/>
    <property type="match status" value="1"/>
</dbReference>
<feature type="transmembrane region" description="Helical" evidence="9">
    <location>
        <begin position="300"/>
        <end position="323"/>
    </location>
</feature>
<dbReference type="PANTHER" id="PTHR12174:SF23">
    <property type="entry name" value="MINOR HISTOCOMPATIBILITY ANTIGEN H13"/>
    <property type="match status" value="1"/>
</dbReference>
<dbReference type="Proteomes" id="UP000694521">
    <property type="component" value="Unplaced"/>
</dbReference>
<evidence type="ECO:0000256" key="7">
    <source>
        <dbReference type="ARBA" id="ARBA00022989"/>
    </source>
</evidence>
<proteinExistence type="inferred from homology"/>
<evidence type="ECO:0000256" key="8">
    <source>
        <dbReference type="ARBA" id="ARBA00023136"/>
    </source>
</evidence>
<protein>
    <submittedName>
        <fullName evidence="10">Histocompatibility minor 13</fullName>
    </submittedName>
</protein>
<dbReference type="AlphaFoldDB" id="A0A8B9D9Y1"/>
<feature type="transmembrane region" description="Helical" evidence="9">
    <location>
        <begin position="216"/>
        <end position="235"/>
    </location>
</feature>
<dbReference type="InterPro" id="IPR006639">
    <property type="entry name" value="Preselin/SPP"/>
</dbReference>
<feature type="transmembrane region" description="Helical" evidence="9">
    <location>
        <begin position="269"/>
        <end position="288"/>
    </location>
</feature>
<keyword evidence="8 9" id="KW-0472">Membrane</keyword>